<protein>
    <submittedName>
        <fullName evidence="1">Uncharacterized protein</fullName>
    </submittedName>
</protein>
<dbReference type="Proteomes" id="UP000546701">
    <property type="component" value="Unassembled WGS sequence"/>
</dbReference>
<comment type="caution">
    <text evidence="1">The sequence shown here is derived from an EMBL/GenBank/DDBJ whole genome shotgun (WGS) entry which is preliminary data.</text>
</comment>
<reference evidence="1 2" key="1">
    <citation type="submission" date="2020-08" db="EMBL/GenBank/DDBJ databases">
        <title>Genomic Encyclopedia of Type Strains, Phase IV (KMG-IV): sequencing the most valuable type-strain genomes for metagenomic binning, comparative biology and taxonomic classification.</title>
        <authorList>
            <person name="Goeker M."/>
        </authorList>
    </citation>
    <scope>NUCLEOTIDE SEQUENCE [LARGE SCALE GENOMIC DNA]</scope>
    <source>
        <strain evidence="1 2">DSM 103336</strain>
    </source>
</reference>
<keyword evidence="2" id="KW-1185">Reference proteome</keyword>
<name>A0A7W9F060_9SPHN</name>
<dbReference type="OrthoDB" id="7571173at2"/>
<dbReference type="AlphaFoldDB" id="A0A7W9F060"/>
<organism evidence="1 2">
    <name type="scientific">Sphingomonas prati</name>
    <dbReference type="NCBI Taxonomy" id="1843237"/>
    <lineage>
        <taxon>Bacteria</taxon>
        <taxon>Pseudomonadati</taxon>
        <taxon>Pseudomonadota</taxon>
        <taxon>Alphaproteobacteria</taxon>
        <taxon>Sphingomonadales</taxon>
        <taxon>Sphingomonadaceae</taxon>
        <taxon>Sphingomonas</taxon>
    </lineage>
</organism>
<evidence type="ECO:0000313" key="2">
    <source>
        <dbReference type="Proteomes" id="UP000546701"/>
    </source>
</evidence>
<dbReference type="RefSeq" id="WP_157175023.1">
    <property type="nucleotide sequence ID" value="NZ_BMJP01000001.1"/>
</dbReference>
<evidence type="ECO:0000313" key="1">
    <source>
        <dbReference type="EMBL" id="MBB5727996.1"/>
    </source>
</evidence>
<sequence length="109" mass="11907">MILLAFALVAQTVPPPAATDDIVVTARRMERLKRLRMTTKLDQATGVTRCIFKRRSDDPALDSAVCNAALACVAKVKTVEEMRACIAPAMNALVAKDVPWSAEAPKRKR</sequence>
<proteinExistence type="predicted"/>
<dbReference type="EMBL" id="JACIJR010000001">
    <property type="protein sequence ID" value="MBB5727996.1"/>
    <property type="molecule type" value="Genomic_DNA"/>
</dbReference>
<gene>
    <name evidence="1" type="ORF">FHS99_000452</name>
</gene>
<accession>A0A7W9F060</accession>